<accession>U5BYX9</accession>
<keyword evidence="2" id="KW-1185">Reference proteome</keyword>
<proteinExistence type="predicted"/>
<evidence type="ECO:0000313" key="2">
    <source>
        <dbReference type="Proteomes" id="UP000016843"/>
    </source>
</evidence>
<evidence type="ECO:0000313" key="1">
    <source>
        <dbReference type="EMBL" id="ERM81122.1"/>
    </source>
</evidence>
<dbReference type="EMBL" id="AWXR01000061">
    <property type="protein sequence ID" value="ERM81122.1"/>
    <property type="molecule type" value="Genomic_DNA"/>
</dbReference>
<sequence>MQIIDFGVIKIESTVLNKGVGEQFKPIKEAPFQPVLFSELELEILKTVAHTFRTCSTQEIILKSHNEDA</sequence>
<gene>
    <name evidence="1" type="ORF">P872_20580</name>
</gene>
<organism evidence="1 2">
    <name type="scientific">Rhodonellum psychrophilum GCM71 = DSM 17998</name>
    <dbReference type="NCBI Taxonomy" id="1123057"/>
    <lineage>
        <taxon>Bacteria</taxon>
        <taxon>Pseudomonadati</taxon>
        <taxon>Bacteroidota</taxon>
        <taxon>Cytophagia</taxon>
        <taxon>Cytophagales</taxon>
        <taxon>Cytophagaceae</taxon>
        <taxon>Rhodonellum</taxon>
    </lineage>
</organism>
<name>U5BYX9_9BACT</name>
<comment type="caution">
    <text evidence="1">The sequence shown here is derived from an EMBL/GenBank/DDBJ whole genome shotgun (WGS) entry which is preliminary data.</text>
</comment>
<reference evidence="1 2" key="1">
    <citation type="journal article" date="2013" name="Genome Announc.">
        <title>Draft Genome Sequence of the Psychrophilic and Alkaliphilic Rhodonellum psychrophilum Strain GCM71T.</title>
        <authorList>
            <person name="Hauptmann A.L."/>
            <person name="Glaring M.A."/>
            <person name="Hallin P.F."/>
            <person name="Prieme A."/>
            <person name="Stougaard P."/>
        </authorList>
    </citation>
    <scope>NUCLEOTIDE SEQUENCE [LARGE SCALE GENOMIC DNA]</scope>
    <source>
        <strain evidence="1 2">GCM71</strain>
    </source>
</reference>
<dbReference type="Proteomes" id="UP000016843">
    <property type="component" value="Unassembled WGS sequence"/>
</dbReference>
<dbReference type="AlphaFoldDB" id="U5BYX9"/>
<protein>
    <submittedName>
        <fullName evidence="1">Uncharacterized protein</fullName>
    </submittedName>
</protein>